<feature type="signal peptide" evidence="1">
    <location>
        <begin position="1"/>
        <end position="18"/>
    </location>
</feature>
<dbReference type="Gene3D" id="2.60.40.2620">
    <property type="entry name" value="Fimbrillin-like"/>
    <property type="match status" value="1"/>
</dbReference>
<dbReference type="InterPro" id="IPR042278">
    <property type="entry name" value="Mfa-like_1_N"/>
</dbReference>
<gene>
    <name evidence="3" type="ORF">NE651_11835</name>
</gene>
<dbReference type="PROSITE" id="PS51257">
    <property type="entry name" value="PROKAR_LIPOPROTEIN"/>
    <property type="match status" value="1"/>
</dbReference>
<reference evidence="3" key="1">
    <citation type="submission" date="2022-06" db="EMBL/GenBank/DDBJ databases">
        <title>Isolation of gut microbiota from human fecal samples.</title>
        <authorList>
            <person name="Pamer E.G."/>
            <person name="Barat B."/>
            <person name="Waligurski E."/>
            <person name="Medina S."/>
            <person name="Paddock L."/>
            <person name="Mostad J."/>
        </authorList>
    </citation>
    <scope>NUCLEOTIDE SEQUENCE</scope>
    <source>
        <strain evidence="3">DFI.6.22</strain>
    </source>
</reference>
<evidence type="ECO:0000313" key="3">
    <source>
        <dbReference type="EMBL" id="MCQ5083573.1"/>
    </source>
</evidence>
<dbReference type="InterPro" id="IPR038653">
    <property type="entry name" value="Put_CMD_sf"/>
</dbReference>
<feature type="domain" description="Putative carbohydrate metabolism" evidence="2">
    <location>
        <begin position="563"/>
        <end position="799"/>
    </location>
</feature>
<dbReference type="Pfam" id="PF13201">
    <property type="entry name" value="PCMD"/>
    <property type="match status" value="1"/>
</dbReference>
<dbReference type="Proteomes" id="UP001205035">
    <property type="component" value="Unassembled WGS sequence"/>
</dbReference>
<dbReference type="Gene3D" id="2.60.120.890">
    <property type="entry name" value="BT2081, beta-jelly-roll domain"/>
    <property type="match status" value="1"/>
</dbReference>
<protein>
    <submittedName>
        <fullName evidence="3">PCMD domain-containing protein</fullName>
    </submittedName>
</protein>
<accession>A0AAJ1CFM8</accession>
<keyword evidence="1" id="KW-0732">Signal</keyword>
<dbReference type="EMBL" id="JANGBQ010000018">
    <property type="protein sequence ID" value="MCQ5083573.1"/>
    <property type="molecule type" value="Genomic_DNA"/>
</dbReference>
<evidence type="ECO:0000256" key="1">
    <source>
        <dbReference type="SAM" id="SignalP"/>
    </source>
</evidence>
<dbReference type="AlphaFoldDB" id="A0AAJ1CFM8"/>
<dbReference type="InterPro" id="IPR025112">
    <property type="entry name" value="PCMD"/>
</dbReference>
<comment type="caution">
    <text evidence="3">The sequence shown here is derived from an EMBL/GenBank/DDBJ whole genome shotgun (WGS) entry which is preliminary data.</text>
</comment>
<feature type="chain" id="PRO_5042608012" evidence="1">
    <location>
        <begin position="19"/>
        <end position="802"/>
    </location>
</feature>
<dbReference type="CDD" id="cd13120">
    <property type="entry name" value="BF2867_like_N"/>
    <property type="match status" value="1"/>
</dbReference>
<evidence type="ECO:0000259" key="2">
    <source>
        <dbReference type="Pfam" id="PF13201"/>
    </source>
</evidence>
<sequence length="802" mass="85237">MKKSLKLLFCATALASLAGCNKFDEADTAPDSGNGSLIKVYAKVAENDGTRANIHVGESAFTAEWEAGDALGILPVKTGGTAPATAAKFDYNTTSAAFEGSLNDFVAGGGNYYAFFPHAQVSGTTANLPFGNLRTQTGNDFNSAYDALVATPQAYGAADEAGKVDGNPVAFTLHRLTSILDFSIATQADKVKYLLLTAGGETQKLSASSLDFALENGGAETAATLSTTDQSNVIALQYTPDGASADKVEAFFNVPADLYPTLTLDVIGSDNQMATVTVNRTEAFKAGTLYTKAVSDLQFAPIDAPSLVWPGEDGKEIGDVHDLTTDESGTSLNYSAAVDIVVPGGIAGLKVDIESPALNAIGITTLNIFNETAIPGLGISYEDLGLSCGAQVQYQKTCVFNITNLVPMILVLEQMGIDASLIYCQHTFNVTVTDLAGQSTTQPLIFDASKVTLASADLWANTATLALKSIPSNATSVSVQYKKSTETTWQDATVSNDKTMATITPEWSETTPYQINPDKGVFAATTYDYKLDIDGTEFTGQFTTAPGMTIANGNMDTWYSKDNGWYPHSDASTGNLWATGNPGTCTITDNNTGNRVNLTSPIDNGSGKAAYLKSQYINGKVSIIPVKKFGAGNLFVGDFGGIVITGNQGAKVKFGKEYEFTARPTGLKLKYKNTVGNINYIGSKTGVSESDIDKARIFVCLCNWSGQHTVDTTKEATYFDPTDPNKQASEGEVIGYGDLQIGETHTDWTEVTIPIVYNDKINKPGYNKKSYLVISCAASIYGDYLCGSTSNDLTVDDFEWVY</sequence>
<name>A0AAJ1CFM8_9BACT</name>
<evidence type="ECO:0000313" key="4">
    <source>
        <dbReference type="Proteomes" id="UP001205035"/>
    </source>
</evidence>
<organism evidence="3 4">
    <name type="scientific">Alistipes onderdonkii</name>
    <dbReference type="NCBI Taxonomy" id="328813"/>
    <lineage>
        <taxon>Bacteria</taxon>
        <taxon>Pseudomonadati</taxon>
        <taxon>Bacteroidota</taxon>
        <taxon>Bacteroidia</taxon>
        <taxon>Bacteroidales</taxon>
        <taxon>Rikenellaceae</taxon>
        <taxon>Alistipes</taxon>
    </lineage>
</organism>
<dbReference type="RefSeq" id="WP_256166449.1">
    <property type="nucleotide sequence ID" value="NZ_JANGBQ010000018.1"/>
</dbReference>
<proteinExistence type="predicted"/>